<dbReference type="VEuPathDB" id="FungiDB:FPRO_10349"/>
<dbReference type="GeneID" id="42055221"/>
<sequence length="85" mass="9260">MSTNQTSNPSPCSCGGYHGVTADMEQIISIAVSTLEENDVDRVRISLSGHEPVNNPMTFIYEMDRSGALRFISSRPGGLPDHIHN</sequence>
<reference evidence="2" key="1">
    <citation type="journal article" date="2016" name="Genome Biol. Evol.">
        <title>Comparative 'omics' of the Fusarium fujikuroi species complex highlights differences in genetic potential and metabolite synthesis.</title>
        <authorList>
            <person name="Niehaus E.-M."/>
            <person name="Muensterkoetter M."/>
            <person name="Proctor R.H."/>
            <person name="Brown D.W."/>
            <person name="Sharon A."/>
            <person name="Idan Y."/>
            <person name="Oren-Young L."/>
            <person name="Sieber C.M."/>
            <person name="Novak O."/>
            <person name="Pencik A."/>
            <person name="Tarkowska D."/>
            <person name="Hromadova K."/>
            <person name="Freeman S."/>
            <person name="Maymon M."/>
            <person name="Elazar M."/>
            <person name="Youssef S.A."/>
            <person name="El-Shabrawy E.S.M."/>
            <person name="Shalaby A.B.A."/>
            <person name="Houterman P."/>
            <person name="Brock N.L."/>
            <person name="Burkhardt I."/>
            <person name="Tsavkelova E.A."/>
            <person name="Dickschat J.S."/>
            <person name="Galuszka P."/>
            <person name="Gueldener U."/>
            <person name="Tudzynski B."/>
        </authorList>
    </citation>
    <scope>NUCLEOTIDE SEQUENCE [LARGE SCALE GENOMIC DNA]</scope>
    <source>
        <strain evidence="2">ET1</strain>
    </source>
</reference>
<dbReference type="AlphaFoldDB" id="A0A1L7VJK7"/>
<dbReference type="Proteomes" id="UP000183971">
    <property type="component" value="Unassembled WGS sequence"/>
</dbReference>
<protein>
    <submittedName>
        <fullName evidence="1">Uncharacterized protein</fullName>
    </submittedName>
</protein>
<keyword evidence="2" id="KW-1185">Reference proteome</keyword>
<dbReference type="RefSeq" id="XP_031081354.1">
    <property type="nucleotide sequence ID" value="XM_031231304.1"/>
</dbReference>
<dbReference type="EMBL" id="FJOF01000005">
    <property type="protein sequence ID" value="CZR40761.1"/>
    <property type="molecule type" value="Genomic_DNA"/>
</dbReference>
<accession>A0A1L7VJK7</accession>
<proteinExistence type="predicted"/>
<evidence type="ECO:0000313" key="1">
    <source>
        <dbReference type="EMBL" id="CZR40761.1"/>
    </source>
</evidence>
<evidence type="ECO:0000313" key="2">
    <source>
        <dbReference type="Proteomes" id="UP000183971"/>
    </source>
</evidence>
<gene>
    <name evidence="1" type="ORF">FPRO_10349</name>
</gene>
<name>A0A1L7VJK7_FUSPR</name>
<organism evidence="1 2">
    <name type="scientific">Fusarium proliferatum (strain ET1)</name>
    <name type="common">Orchid endophyte fungus</name>
    <dbReference type="NCBI Taxonomy" id="1227346"/>
    <lineage>
        <taxon>Eukaryota</taxon>
        <taxon>Fungi</taxon>
        <taxon>Dikarya</taxon>
        <taxon>Ascomycota</taxon>
        <taxon>Pezizomycotina</taxon>
        <taxon>Sordariomycetes</taxon>
        <taxon>Hypocreomycetidae</taxon>
        <taxon>Hypocreales</taxon>
        <taxon>Nectriaceae</taxon>
        <taxon>Fusarium</taxon>
        <taxon>Fusarium fujikuroi species complex</taxon>
    </lineage>
</organism>
<comment type="caution">
    <text evidence="1">The sequence shown here is derived from an EMBL/GenBank/DDBJ whole genome shotgun (WGS) entry which is preliminary data.</text>
</comment>